<name>A0A0A9BSB8_ARUDO</name>
<reference evidence="2" key="1">
    <citation type="submission" date="2014-09" db="EMBL/GenBank/DDBJ databases">
        <authorList>
            <person name="Magalhaes I.L.F."/>
            <person name="Oliveira U."/>
            <person name="Santos F.R."/>
            <person name="Vidigal T.H.D.A."/>
            <person name="Brescovit A.D."/>
            <person name="Santos A.J."/>
        </authorList>
    </citation>
    <scope>NUCLEOTIDE SEQUENCE</scope>
    <source>
        <tissue evidence="2">Shoot tissue taken approximately 20 cm above the soil surface</tissue>
    </source>
</reference>
<organism evidence="2">
    <name type="scientific">Arundo donax</name>
    <name type="common">Giant reed</name>
    <name type="synonym">Donax arundinaceus</name>
    <dbReference type="NCBI Taxonomy" id="35708"/>
    <lineage>
        <taxon>Eukaryota</taxon>
        <taxon>Viridiplantae</taxon>
        <taxon>Streptophyta</taxon>
        <taxon>Embryophyta</taxon>
        <taxon>Tracheophyta</taxon>
        <taxon>Spermatophyta</taxon>
        <taxon>Magnoliopsida</taxon>
        <taxon>Liliopsida</taxon>
        <taxon>Poales</taxon>
        <taxon>Poaceae</taxon>
        <taxon>PACMAD clade</taxon>
        <taxon>Arundinoideae</taxon>
        <taxon>Arundineae</taxon>
        <taxon>Arundo</taxon>
    </lineage>
</organism>
<accession>A0A0A9BSB8</accession>
<evidence type="ECO:0000256" key="1">
    <source>
        <dbReference type="SAM" id="MobiDB-lite"/>
    </source>
</evidence>
<dbReference type="EMBL" id="GBRH01231694">
    <property type="protein sequence ID" value="JAD66201.1"/>
    <property type="molecule type" value="Transcribed_RNA"/>
</dbReference>
<feature type="compositionally biased region" description="Basic and acidic residues" evidence="1">
    <location>
        <begin position="52"/>
        <end position="70"/>
    </location>
</feature>
<feature type="region of interest" description="Disordered" evidence="1">
    <location>
        <begin position="1"/>
        <end position="78"/>
    </location>
</feature>
<evidence type="ECO:0000313" key="2">
    <source>
        <dbReference type="EMBL" id="JAD66201.1"/>
    </source>
</evidence>
<protein>
    <submittedName>
        <fullName evidence="2">Uncharacterized protein</fullName>
    </submittedName>
</protein>
<dbReference type="AlphaFoldDB" id="A0A0A9BSB8"/>
<feature type="compositionally biased region" description="Basic and acidic residues" evidence="1">
    <location>
        <begin position="21"/>
        <end position="35"/>
    </location>
</feature>
<sequence length="78" mass="8557">MACPSLSIPYANLWAAGDPNSRSEKREAPADHDDTSVTGDGSKRQKKSQMASHEEERFRVVKVKHGDRPVEPPTVAQA</sequence>
<proteinExistence type="predicted"/>
<reference evidence="2" key="2">
    <citation type="journal article" date="2015" name="Data Brief">
        <title>Shoot transcriptome of the giant reed, Arundo donax.</title>
        <authorList>
            <person name="Barrero R.A."/>
            <person name="Guerrero F.D."/>
            <person name="Moolhuijzen P."/>
            <person name="Goolsby J.A."/>
            <person name="Tidwell J."/>
            <person name="Bellgard S.E."/>
            <person name="Bellgard M.I."/>
        </authorList>
    </citation>
    <scope>NUCLEOTIDE SEQUENCE</scope>
    <source>
        <tissue evidence="2">Shoot tissue taken approximately 20 cm above the soil surface</tissue>
    </source>
</reference>